<evidence type="ECO:0000313" key="12">
    <source>
        <dbReference type="EMBL" id="EDV92959.1"/>
    </source>
</evidence>
<feature type="domain" description="Solute-binding protein family 3/N-terminal" evidence="11">
    <location>
        <begin position="446"/>
        <end position="753"/>
    </location>
</feature>
<dbReference type="PhylomeDB" id="B4JI78"/>
<feature type="transmembrane region" description="Helical" evidence="9">
    <location>
        <begin position="537"/>
        <end position="557"/>
    </location>
</feature>
<dbReference type="Gene3D" id="3.40.190.10">
    <property type="entry name" value="Periplasmic binding protein-like II"/>
    <property type="match status" value="1"/>
</dbReference>
<feature type="chain" id="PRO_5002812149" evidence="10">
    <location>
        <begin position="34"/>
        <end position="831"/>
    </location>
</feature>
<keyword evidence="2" id="KW-1003">Cell membrane</keyword>
<evidence type="ECO:0000256" key="10">
    <source>
        <dbReference type="SAM" id="SignalP"/>
    </source>
</evidence>
<evidence type="ECO:0000256" key="2">
    <source>
        <dbReference type="ARBA" id="ARBA00022475"/>
    </source>
</evidence>
<evidence type="ECO:0000256" key="3">
    <source>
        <dbReference type="ARBA" id="ARBA00022692"/>
    </source>
</evidence>
<dbReference type="PANTHER" id="PTHR42643:SF30">
    <property type="entry name" value="IONOTROPIC RECEPTOR 40A-RELATED"/>
    <property type="match status" value="1"/>
</dbReference>
<feature type="signal peptide" evidence="10">
    <location>
        <begin position="1"/>
        <end position="33"/>
    </location>
</feature>
<dbReference type="InterPro" id="IPR001638">
    <property type="entry name" value="Solute-binding_3/MltF_N"/>
</dbReference>
<dbReference type="GO" id="GO:0005886">
    <property type="term" value="C:plasma membrane"/>
    <property type="evidence" value="ECO:0007669"/>
    <property type="project" value="UniProtKB-SubCell"/>
</dbReference>
<dbReference type="OMA" id="GHMQKWA"/>
<evidence type="ECO:0000256" key="7">
    <source>
        <dbReference type="ARBA" id="ARBA00023180"/>
    </source>
</evidence>
<keyword evidence="6" id="KW-0675">Receptor</keyword>
<dbReference type="Proteomes" id="UP000001070">
    <property type="component" value="Unassembled WGS sequence"/>
</dbReference>
<evidence type="ECO:0000256" key="1">
    <source>
        <dbReference type="ARBA" id="ARBA00004651"/>
    </source>
</evidence>
<protein>
    <submittedName>
        <fullName evidence="12">GH19044</fullName>
    </submittedName>
</protein>
<keyword evidence="7" id="KW-0325">Glycoprotein</keyword>
<gene>
    <name evidence="12" type="primary">Dgri\GH19044</name>
    <name evidence="12" type="ORF">Dgri_GH19044</name>
</gene>
<feature type="region of interest" description="Disordered" evidence="8">
    <location>
        <begin position="325"/>
        <end position="351"/>
    </location>
</feature>
<dbReference type="AlphaFoldDB" id="B4JI78"/>
<dbReference type="STRING" id="7222.B4JI78"/>
<keyword evidence="5 9" id="KW-0472">Membrane</keyword>
<dbReference type="HOGENOM" id="CLU_362596_0_0_1"/>
<organism evidence="13">
    <name type="scientific">Drosophila grimshawi</name>
    <name type="common">Hawaiian fruit fly</name>
    <name type="synonym">Idiomyia grimshawi</name>
    <dbReference type="NCBI Taxonomy" id="7222"/>
    <lineage>
        <taxon>Eukaryota</taxon>
        <taxon>Metazoa</taxon>
        <taxon>Ecdysozoa</taxon>
        <taxon>Arthropoda</taxon>
        <taxon>Hexapoda</taxon>
        <taxon>Insecta</taxon>
        <taxon>Pterygota</taxon>
        <taxon>Neoptera</taxon>
        <taxon>Endopterygota</taxon>
        <taxon>Diptera</taxon>
        <taxon>Brachycera</taxon>
        <taxon>Muscomorpha</taxon>
        <taxon>Ephydroidea</taxon>
        <taxon>Drosophilidae</taxon>
        <taxon>Drosophila</taxon>
        <taxon>Hawaiian Drosophila</taxon>
    </lineage>
</organism>
<feature type="compositionally biased region" description="Polar residues" evidence="8">
    <location>
        <begin position="325"/>
        <end position="345"/>
    </location>
</feature>
<evidence type="ECO:0000259" key="11">
    <source>
        <dbReference type="Pfam" id="PF00497"/>
    </source>
</evidence>
<evidence type="ECO:0000256" key="4">
    <source>
        <dbReference type="ARBA" id="ARBA00022989"/>
    </source>
</evidence>
<comment type="subcellular location">
    <subcellularLocation>
        <location evidence="1">Cell membrane</location>
        <topology evidence="1">Multi-pass membrane protein</topology>
    </subcellularLocation>
</comment>
<proteinExistence type="predicted"/>
<keyword evidence="10" id="KW-0732">Signal</keyword>
<evidence type="ECO:0000256" key="8">
    <source>
        <dbReference type="SAM" id="MobiDB-lite"/>
    </source>
</evidence>
<dbReference type="InParanoid" id="B4JI78"/>
<dbReference type="SUPFAM" id="SSF53850">
    <property type="entry name" value="Periplasmic binding protein-like II"/>
    <property type="match status" value="1"/>
</dbReference>
<evidence type="ECO:0000256" key="6">
    <source>
        <dbReference type="ARBA" id="ARBA00023170"/>
    </source>
</evidence>
<dbReference type="Pfam" id="PF00497">
    <property type="entry name" value="SBP_bac_3"/>
    <property type="match status" value="1"/>
</dbReference>
<accession>B4JI78</accession>
<keyword evidence="3 9" id="KW-0812">Transmembrane</keyword>
<feature type="transmembrane region" description="Helical" evidence="9">
    <location>
        <begin position="786"/>
        <end position="811"/>
    </location>
</feature>
<feature type="region of interest" description="Disordered" evidence="8">
    <location>
        <begin position="257"/>
        <end position="286"/>
    </location>
</feature>
<dbReference type="PANTHER" id="PTHR42643">
    <property type="entry name" value="IONOTROPIC RECEPTOR 20A-RELATED"/>
    <property type="match status" value="1"/>
</dbReference>
<evidence type="ECO:0000313" key="13">
    <source>
        <dbReference type="Proteomes" id="UP000001070"/>
    </source>
</evidence>
<dbReference type="KEGG" id="dgr:6564310"/>
<dbReference type="eggNOG" id="KOG1052">
    <property type="taxonomic scope" value="Eukaryota"/>
</dbReference>
<feature type="transmembrane region" description="Helical" evidence="9">
    <location>
        <begin position="593"/>
        <end position="612"/>
    </location>
</feature>
<dbReference type="Gene3D" id="1.10.287.70">
    <property type="match status" value="1"/>
</dbReference>
<name>B4JI78_DROGR</name>
<dbReference type="InterPro" id="IPR052192">
    <property type="entry name" value="Insect_Ionotropic_Sensory_Rcpt"/>
</dbReference>
<dbReference type="FunCoup" id="B4JI78">
    <property type="interactions" value="80"/>
</dbReference>
<sequence>MSTPPLRLSSGGTTSVAALLLLQLTLRTVVVNGFGINLMQVRDEDKSQAACTLALLQKYFNSGDTLSGAVLCVSVTPYSRDIQEQLLREFNIQPDCPWTILVTHTKTNFDGQQVMQVKPQGYFLVVDNLDDEDLDETLAHWKGMLNWNPLAQFVVYLASVEETDEEMTDLMVEILLSFMNNHLYNVNVIGQSDENSFYSGKTVFPYHPDNNCGNRVIAVEFLDSCSYEEAEEDDDSSSELDNEDTNFEDEIENEFIQDNGEAESEYGNNDDGPTENRENENSATTVEEAEYVNEVEPADENADEYNDTTIVDMNSHATARALGLTTNENSSFKMDSQENEGTNKTSKSDQPEIKVKEYVRARFEDKFPRDLSGCPIRAGYRGPWEPYIFPISQAPLVGPAYYETGGAGNETAPSYDYNDEMQEDYNNAEDEMPNTNQVDESVGLSTLTGIEYQLTQTIAQRLHVSIDFTTKSSNVFHLFQQLIEGKIEMIVGGIDEDPKISQFVSSSTPYHQDELTWCVAKAKRQHSLFNFLASFDAVAWLLLLLTIVVNSLGVVMVQHISGFKLKSVRNYLSICIRMLGILVTQAINVNAQAMPNALRLLLLMAFILAFFFSNTYQSVLISTLTTPTTQAQISELEEIYSERMRILISSENVRHLSKEGETFKYIRENFEVCVNIVECLNNAADQENVVVSVSRQHAFYNARIQRDRLYCFDRKESLYVYQVSMLLPKKYHLLHHINAVIQHVIESGHMQKWARDLDMVRMIQEKITGVQEDAFKALTLGAFHGAFAFASVLTLLAGGVFILECVVYLLVVKWRTRLRVLRCIHRRFGRF</sequence>
<keyword evidence="4 9" id="KW-1133">Transmembrane helix</keyword>
<dbReference type="EMBL" id="CH916369">
    <property type="protein sequence ID" value="EDV92959.1"/>
    <property type="molecule type" value="Genomic_DNA"/>
</dbReference>
<reference evidence="12 13" key="1">
    <citation type="journal article" date="2007" name="Nature">
        <title>Evolution of genes and genomes on the Drosophila phylogeny.</title>
        <authorList>
            <consortium name="Drosophila 12 Genomes Consortium"/>
            <person name="Clark A.G."/>
            <person name="Eisen M.B."/>
            <person name="Smith D.R."/>
            <person name="Bergman C.M."/>
            <person name="Oliver B."/>
            <person name="Markow T.A."/>
            <person name="Kaufman T.C."/>
            <person name="Kellis M."/>
            <person name="Gelbart W."/>
            <person name="Iyer V.N."/>
            <person name="Pollard D.A."/>
            <person name="Sackton T.B."/>
            <person name="Larracuente A.M."/>
            <person name="Singh N.D."/>
            <person name="Abad J.P."/>
            <person name="Abt D.N."/>
            <person name="Adryan B."/>
            <person name="Aguade M."/>
            <person name="Akashi H."/>
            <person name="Anderson W.W."/>
            <person name="Aquadro C.F."/>
            <person name="Ardell D.H."/>
            <person name="Arguello R."/>
            <person name="Artieri C.G."/>
            <person name="Barbash D.A."/>
            <person name="Barker D."/>
            <person name="Barsanti P."/>
            <person name="Batterham P."/>
            <person name="Batzoglou S."/>
            <person name="Begun D."/>
            <person name="Bhutkar A."/>
            <person name="Blanco E."/>
            <person name="Bosak S.A."/>
            <person name="Bradley R.K."/>
            <person name="Brand A.D."/>
            <person name="Brent M.R."/>
            <person name="Brooks A.N."/>
            <person name="Brown R.H."/>
            <person name="Butlin R.K."/>
            <person name="Caggese C."/>
            <person name="Calvi B.R."/>
            <person name="Bernardo de Carvalho A."/>
            <person name="Caspi A."/>
            <person name="Castrezana S."/>
            <person name="Celniker S.E."/>
            <person name="Chang J.L."/>
            <person name="Chapple C."/>
            <person name="Chatterji S."/>
            <person name="Chinwalla A."/>
            <person name="Civetta A."/>
            <person name="Clifton S.W."/>
            <person name="Comeron J.M."/>
            <person name="Costello J.C."/>
            <person name="Coyne J.A."/>
            <person name="Daub J."/>
            <person name="David R.G."/>
            <person name="Delcher A.L."/>
            <person name="Delehaunty K."/>
            <person name="Do C.B."/>
            <person name="Ebling H."/>
            <person name="Edwards K."/>
            <person name="Eickbush T."/>
            <person name="Evans J.D."/>
            <person name="Filipski A."/>
            <person name="Findeiss S."/>
            <person name="Freyhult E."/>
            <person name="Fulton L."/>
            <person name="Fulton R."/>
            <person name="Garcia A.C."/>
            <person name="Gardiner A."/>
            <person name="Garfield D.A."/>
            <person name="Garvin B.E."/>
            <person name="Gibson G."/>
            <person name="Gilbert D."/>
            <person name="Gnerre S."/>
            <person name="Godfrey J."/>
            <person name="Good R."/>
            <person name="Gotea V."/>
            <person name="Gravely B."/>
            <person name="Greenberg A.J."/>
            <person name="Griffiths-Jones S."/>
            <person name="Gross S."/>
            <person name="Guigo R."/>
            <person name="Gustafson E.A."/>
            <person name="Haerty W."/>
            <person name="Hahn M.W."/>
            <person name="Halligan D.L."/>
            <person name="Halpern A.L."/>
            <person name="Halter G.M."/>
            <person name="Han M.V."/>
            <person name="Heger A."/>
            <person name="Hillier L."/>
            <person name="Hinrichs A.S."/>
            <person name="Holmes I."/>
            <person name="Hoskins R.A."/>
            <person name="Hubisz M.J."/>
            <person name="Hultmark D."/>
            <person name="Huntley M.A."/>
            <person name="Jaffe D.B."/>
            <person name="Jagadeeshan S."/>
            <person name="Jeck W.R."/>
            <person name="Johnson J."/>
            <person name="Jones C.D."/>
            <person name="Jordan W.C."/>
            <person name="Karpen G.H."/>
            <person name="Kataoka E."/>
            <person name="Keightley P.D."/>
            <person name="Kheradpour P."/>
            <person name="Kirkness E.F."/>
            <person name="Koerich L.B."/>
            <person name="Kristiansen K."/>
            <person name="Kudrna D."/>
            <person name="Kulathinal R.J."/>
            <person name="Kumar S."/>
            <person name="Kwok R."/>
            <person name="Lander E."/>
            <person name="Langley C.H."/>
            <person name="Lapoint R."/>
            <person name="Lazzaro B.P."/>
            <person name="Lee S.J."/>
            <person name="Levesque L."/>
            <person name="Li R."/>
            <person name="Lin C.F."/>
            <person name="Lin M.F."/>
            <person name="Lindblad-Toh K."/>
            <person name="Llopart A."/>
            <person name="Long M."/>
            <person name="Low L."/>
            <person name="Lozovsky E."/>
            <person name="Lu J."/>
            <person name="Luo M."/>
            <person name="Machado C.A."/>
            <person name="Makalowski W."/>
            <person name="Marzo M."/>
            <person name="Matsuda M."/>
            <person name="Matzkin L."/>
            <person name="McAllister B."/>
            <person name="McBride C.S."/>
            <person name="McKernan B."/>
            <person name="McKernan K."/>
            <person name="Mendez-Lago M."/>
            <person name="Minx P."/>
            <person name="Mollenhauer M.U."/>
            <person name="Montooth K."/>
            <person name="Mount S.M."/>
            <person name="Mu X."/>
            <person name="Myers E."/>
            <person name="Negre B."/>
            <person name="Newfeld S."/>
            <person name="Nielsen R."/>
            <person name="Noor M.A."/>
            <person name="O'Grady P."/>
            <person name="Pachter L."/>
            <person name="Papaceit M."/>
            <person name="Parisi M.J."/>
            <person name="Parisi M."/>
            <person name="Parts L."/>
            <person name="Pedersen J.S."/>
            <person name="Pesole G."/>
            <person name="Phillippy A.M."/>
            <person name="Ponting C.P."/>
            <person name="Pop M."/>
            <person name="Porcelli D."/>
            <person name="Powell J.R."/>
            <person name="Prohaska S."/>
            <person name="Pruitt K."/>
            <person name="Puig M."/>
            <person name="Quesneville H."/>
            <person name="Ram K.R."/>
            <person name="Rand D."/>
            <person name="Rasmussen M.D."/>
            <person name="Reed L.K."/>
            <person name="Reenan R."/>
            <person name="Reily A."/>
            <person name="Remington K.A."/>
            <person name="Rieger T.T."/>
            <person name="Ritchie M.G."/>
            <person name="Robin C."/>
            <person name="Rogers Y.H."/>
            <person name="Rohde C."/>
            <person name="Rozas J."/>
            <person name="Rubenfield M.J."/>
            <person name="Ruiz A."/>
            <person name="Russo S."/>
            <person name="Salzberg S.L."/>
            <person name="Sanchez-Gracia A."/>
            <person name="Saranga D.J."/>
            <person name="Sato H."/>
            <person name="Schaeffer S.W."/>
            <person name="Schatz M.C."/>
            <person name="Schlenke T."/>
            <person name="Schwartz R."/>
            <person name="Segarra C."/>
            <person name="Singh R.S."/>
            <person name="Sirot L."/>
            <person name="Sirota M."/>
            <person name="Sisneros N.B."/>
            <person name="Smith C.D."/>
            <person name="Smith T.F."/>
            <person name="Spieth J."/>
            <person name="Stage D.E."/>
            <person name="Stark A."/>
            <person name="Stephan W."/>
            <person name="Strausberg R.L."/>
            <person name="Strempel S."/>
            <person name="Sturgill D."/>
            <person name="Sutton G."/>
            <person name="Sutton G.G."/>
            <person name="Tao W."/>
            <person name="Teichmann S."/>
            <person name="Tobari Y.N."/>
            <person name="Tomimura Y."/>
            <person name="Tsolas J.M."/>
            <person name="Valente V.L."/>
            <person name="Venter E."/>
            <person name="Venter J.C."/>
            <person name="Vicario S."/>
            <person name="Vieira F.G."/>
            <person name="Vilella A.J."/>
            <person name="Villasante A."/>
            <person name="Walenz B."/>
            <person name="Wang J."/>
            <person name="Wasserman M."/>
            <person name="Watts T."/>
            <person name="Wilson D."/>
            <person name="Wilson R.K."/>
            <person name="Wing R.A."/>
            <person name="Wolfner M.F."/>
            <person name="Wong A."/>
            <person name="Wong G.K."/>
            <person name="Wu C.I."/>
            <person name="Wu G."/>
            <person name="Yamamoto D."/>
            <person name="Yang H.P."/>
            <person name="Yang S.P."/>
            <person name="Yorke J.A."/>
            <person name="Yoshida K."/>
            <person name="Zdobnov E."/>
            <person name="Zhang P."/>
            <person name="Zhang Y."/>
            <person name="Zimin A.V."/>
            <person name="Baldwin J."/>
            <person name="Abdouelleil A."/>
            <person name="Abdulkadir J."/>
            <person name="Abebe A."/>
            <person name="Abera B."/>
            <person name="Abreu J."/>
            <person name="Acer S.C."/>
            <person name="Aftuck L."/>
            <person name="Alexander A."/>
            <person name="An P."/>
            <person name="Anderson E."/>
            <person name="Anderson S."/>
            <person name="Arachi H."/>
            <person name="Azer M."/>
            <person name="Bachantsang P."/>
            <person name="Barry A."/>
            <person name="Bayul T."/>
            <person name="Berlin A."/>
            <person name="Bessette D."/>
            <person name="Bloom T."/>
            <person name="Blye J."/>
            <person name="Boguslavskiy L."/>
            <person name="Bonnet C."/>
            <person name="Boukhgalter B."/>
            <person name="Bourzgui I."/>
            <person name="Brown A."/>
            <person name="Cahill P."/>
            <person name="Channer S."/>
            <person name="Cheshatsang Y."/>
            <person name="Chuda L."/>
            <person name="Citroen M."/>
            <person name="Collymore A."/>
            <person name="Cooke P."/>
            <person name="Costello M."/>
            <person name="D'Aco K."/>
            <person name="Daza R."/>
            <person name="De Haan G."/>
            <person name="DeGray S."/>
            <person name="DeMaso C."/>
            <person name="Dhargay N."/>
            <person name="Dooley K."/>
            <person name="Dooley E."/>
            <person name="Doricent M."/>
            <person name="Dorje P."/>
            <person name="Dorjee K."/>
            <person name="Dupes A."/>
            <person name="Elong R."/>
            <person name="Falk J."/>
            <person name="Farina A."/>
            <person name="Faro S."/>
            <person name="Ferguson D."/>
            <person name="Fisher S."/>
            <person name="Foley C.D."/>
            <person name="Franke A."/>
            <person name="Friedrich D."/>
            <person name="Gadbois L."/>
            <person name="Gearin G."/>
            <person name="Gearin C.R."/>
            <person name="Giannoukos G."/>
            <person name="Goode T."/>
            <person name="Graham J."/>
            <person name="Grandbois E."/>
            <person name="Grewal S."/>
            <person name="Gyaltsen K."/>
            <person name="Hafez N."/>
            <person name="Hagos B."/>
            <person name="Hall J."/>
            <person name="Henson C."/>
            <person name="Hollinger A."/>
            <person name="Honan T."/>
            <person name="Huard M.D."/>
            <person name="Hughes L."/>
            <person name="Hurhula B."/>
            <person name="Husby M.E."/>
            <person name="Kamat A."/>
            <person name="Kanga B."/>
            <person name="Kashin S."/>
            <person name="Khazanovich D."/>
            <person name="Kisner P."/>
            <person name="Lance K."/>
            <person name="Lara M."/>
            <person name="Lee W."/>
            <person name="Lennon N."/>
            <person name="Letendre F."/>
            <person name="LeVine R."/>
            <person name="Lipovsky A."/>
            <person name="Liu X."/>
            <person name="Liu J."/>
            <person name="Liu S."/>
            <person name="Lokyitsang T."/>
            <person name="Lokyitsang Y."/>
            <person name="Lubonja R."/>
            <person name="Lui A."/>
            <person name="MacDonald P."/>
            <person name="Magnisalis V."/>
            <person name="Maru K."/>
            <person name="Matthews C."/>
            <person name="McCusker W."/>
            <person name="McDonough S."/>
            <person name="Mehta T."/>
            <person name="Meldrim J."/>
            <person name="Meneus L."/>
            <person name="Mihai O."/>
            <person name="Mihalev A."/>
            <person name="Mihova T."/>
            <person name="Mittelman R."/>
            <person name="Mlenga V."/>
            <person name="Montmayeur A."/>
            <person name="Mulrain L."/>
            <person name="Navidi A."/>
            <person name="Naylor J."/>
            <person name="Negash T."/>
            <person name="Nguyen T."/>
            <person name="Nguyen N."/>
            <person name="Nicol R."/>
            <person name="Norbu C."/>
            <person name="Norbu N."/>
            <person name="Novod N."/>
            <person name="O'Neill B."/>
            <person name="Osman S."/>
            <person name="Markiewicz E."/>
            <person name="Oyono O.L."/>
            <person name="Patti C."/>
            <person name="Phunkhang P."/>
            <person name="Pierre F."/>
            <person name="Priest M."/>
            <person name="Raghuraman S."/>
            <person name="Rege F."/>
            <person name="Reyes R."/>
            <person name="Rise C."/>
            <person name="Rogov P."/>
            <person name="Ross K."/>
            <person name="Ryan E."/>
            <person name="Settipalli S."/>
            <person name="Shea T."/>
            <person name="Sherpa N."/>
            <person name="Shi L."/>
            <person name="Shih D."/>
            <person name="Sparrow T."/>
            <person name="Spaulding J."/>
            <person name="Stalker J."/>
            <person name="Stange-Thomann N."/>
            <person name="Stavropoulos S."/>
            <person name="Stone C."/>
            <person name="Strader C."/>
            <person name="Tesfaye S."/>
            <person name="Thomson T."/>
            <person name="Thoulutsang Y."/>
            <person name="Thoulutsang D."/>
            <person name="Topham K."/>
            <person name="Topping I."/>
            <person name="Tsamla T."/>
            <person name="Vassiliev H."/>
            <person name="Vo A."/>
            <person name="Wangchuk T."/>
            <person name="Wangdi T."/>
            <person name="Weiand M."/>
            <person name="Wilkinson J."/>
            <person name="Wilson A."/>
            <person name="Yadav S."/>
            <person name="Young G."/>
            <person name="Yu Q."/>
            <person name="Zembek L."/>
            <person name="Zhong D."/>
            <person name="Zimmer A."/>
            <person name="Zwirko Z."/>
            <person name="Jaffe D.B."/>
            <person name="Alvarez P."/>
            <person name="Brockman W."/>
            <person name="Butler J."/>
            <person name="Chin C."/>
            <person name="Gnerre S."/>
            <person name="Grabherr M."/>
            <person name="Kleber M."/>
            <person name="Mauceli E."/>
            <person name="MacCallum I."/>
        </authorList>
    </citation>
    <scope>NUCLEOTIDE SEQUENCE [LARGE SCALE GENOMIC DNA]</scope>
    <source>
        <strain evidence="13">Tucson 15287-2541.00</strain>
    </source>
</reference>
<dbReference type="OrthoDB" id="6614738at2759"/>
<evidence type="ECO:0000256" key="9">
    <source>
        <dbReference type="SAM" id="Phobius"/>
    </source>
</evidence>
<evidence type="ECO:0000256" key="5">
    <source>
        <dbReference type="ARBA" id="ARBA00023136"/>
    </source>
</evidence>
<keyword evidence="13" id="KW-1185">Reference proteome</keyword>